<comment type="caution">
    <text evidence="1">The sequence shown here is derived from an EMBL/GenBank/DDBJ whole genome shotgun (WGS) entry which is preliminary data.</text>
</comment>
<accession>A0AAD3SAG9</accession>
<sequence>MLLKELKVRETVGVESRELIRYGQKMEDQACREEELFNLCSVAEKKKMRHLMKSRNGYVEFSTHLYIS</sequence>
<reference evidence="1" key="1">
    <citation type="submission" date="2023-05" db="EMBL/GenBank/DDBJ databases">
        <title>Nepenthes gracilis genome sequencing.</title>
        <authorList>
            <person name="Fukushima K."/>
        </authorList>
    </citation>
    <scope>NUCLEOTIDE SEQUENCE</scope>
    <source>
        <strain evidence="1">SING2019-196</strain>
    </source>
</reference>
<evidence type="ECO:0000313" key="2">
    <source>
        <dbReference type="Proteomes" id="UP001279734"/>
    </source>
</evidence>
<evidence type="ECO:0000313" key="1">
    <source>
        <dbReference type="EMBL" id="GMH07086.1"/>
    </source>
</evidence>
<dbReference type="AlphaFoldDB" id="A0AAD3SAG9"/>
<dbReference type="EMBL" id="BSYO01000007">
    <property type="protein sequence ID" value="GMH07086.1"/>
    <property type="molecule type" value="Genomic_DNA"/>
</dbReference>
<gene>
    <name evidence="1" type="ORF">Nepgr_008926</name>
</gene>
<protein>
    <submittedName>
        <fullName evidence="1">Uncharacterized protein</fullName>
    </submittedName>
</protein>
<keyword evidence="2" id="KW-1185">Reference proteome</keyword>
<name>A0AAD3SAG9_NEPGR</name>
<proteinExistence type="predicted"/>
<dbReference type="Proteomes" id="UP001279734">
    <property type="component" value="Unassembled WGS sequence"/>
</dbReference>
<organism evidence="1 2">
    <name type="scientific">Nepenthes gracilis</name>
    <name type="common">Slender pitcher plant</name>
    <dbReference type="NCBI Taxonomy" id="150966"/>
    <lineage>
        <taxon>Eukaryota</taxon>
        <taxon>Viridiplantae</taxon>
        <taxon>Streptophyta</taxon>
        <taxon>Embryophyta</taxon>
        <taxon>Tracheophyta</taxon>
        <taxon>Spermatophyta</taxon>
        <taxon>Magnoliopsida</taxon>
        <taxon>eudicotyledons</taxon>
        <taxon>Gunneridae</taxon>
        <taxon>Pentapetalae</taxon>
        <taxon>Caryophyllales</taxon>
        <taxon>Nepenthaceae</taxon>
        <taxon>Nepenthes</taxon>
    </lineage>
</organism>